<keyword evidence="2" id="KW-1185">Reference proteome</keyword>
<protein>
    <submittedName>
        <fullName evidence="1">Bifunctional 4-hydroxy-2-oxoglutarate aldolase/2-dehydro-3-deoxy-phosphogluconate aldolase</fullName>
        <ecNumber evidence="1">4.1.2.14</ecNumber>
        <ecNumber evidence="1">4.1.3.16</ecNumber>
    </submittedName>
</protein>
<evidence type="ECO:0000313" key="1">
    <source>
        <dbReference type="EMBL" id="TGY66130.1"/>
    </source>
</evidence>
<dbReference type="EMBL" id="SRYG01000009">
    <property type="protein sequence ID" value="TGY66130.1"/>
    <property type="molecule type" value="Genomic_DNA"/>
</dbReference>
<comment type="caution">
    <text evidence="1">The sequence shown here is derived from an EMBL/GenBank/DDBJ whole genome shotgun (WGS) entry which is preliminary data.</text>
</comment>
<dbReference type="EC" id="4.1.2.14" evidence="1"/>
<accession>A0AC61R7Z6</accession>
<gene>
    <name evidence="1" type="primary">eda</name>
    <name evidence="1" type="ORF">E5336_05565</name>
</gene>
<organism evidence="1 2">
    <name type="scientific">Dubosiella muris</name>
    <dbReference type="NCBI Taxonomy" id="3038133"/>
    <lineage>
        <taxon>Bacteria</taxon>
        <taxon>Bacillati</taxon>
        <taxon>Bacillota</taxon>
        <taxon>Erysipelotrichia</taxon>
        <taxon>Erysipelotrichales</taxon>
        <taxon>Erysipelotrichaceae</taxon>
        <taxon>Dubosiella</taxon>
    </lineage>
</organism>
<dbReference type="EC" id="4.1.3.16" evidence="1"/>
<keyword evidence="1" id="KW-0456">Lyase</keyword>
<sequence length="210" mass="22464">MSLEQILAKHKIVPVVVIDDVADAVPLARALVSGGLPIAEVTFRTPAAKASIQAMKAAFPTMLVGAGTILTETMADEALDAGADFLVMPATDEALIRHALDRHAPVCPGVMTPSDVQTCDRLGLRLVKFFPAEPAGGLARIQAMSAPYPFMRFMPTGGIGLKNMNAYLRSGSVVCVGGSWMVKKEWIATGQFEKIEEKTREAVRALEEEV</sequence>
<evidence type="ECO:0000313" key="2">
    <source>
        <dbReference type="Proteomes" id="UP000308836"/>
    </source>
</evidence>
<reference evidence="1" key="1">
    <citation type="submission" date="2019-04" db="EMBL/GenBank/DDBJ databases">
        <title>Microbes associate with the intestines of laboratory mice.</title>
        <authorList>
            <person name="Navarre W."/>
            <person name="Wong E."/>
            <person name="Huang K."/>
            <person name="Tropini C."/>
            <person name="Ng K."/>
            <person name="Yu B."/>
        </authorList>
    </citation>
    <scope>NUCLEOTIDE SEQUENCE</scope>
    <source>
        <strain evidence="1">NM09_H32</strain>
    </source>
</reference>
<dbReference type="Proteomes" id="UP000308836">
    <property type="component" value="Unassembled WGS sequence"/>
</dbReference>
<name>A0AC61R7Z6_9FIRM</name>
<proteinExistence type="predicted"/>